<evidence type="ECO:0000313" key="2">
    <source>
        <dbReference type="EMBL" id="TKW49211.1"/>
    </source>
</evidence>
<accession>A0A4U6X1H3</accession>
<dbReference type="InterPro" id="IPR036318">
    <property type="entry name" value="FAD-bd_PCMH-like_sf"/>
</dbReference>
<proteinExistence type="predicted"/>
<dbReference type="Proteomes" id="UP000310108">
    <property type="component" value="Unassembled WGS sequence"/>
</dbReference>
<evidence type="ECO:0000313" key="3">
    <source>
        <dbReference type="Proteomes" id="UP000310108"/>
    </source>
</evidence>
<keyword evidence="1" id="KW-0472">Membrane</keyword>
<comment type="caution">
    <text evidence="2">The sequence shown here is derived from an EMBL/GenBank/DDBJ whole genome shotgun (WGS) entry which is preliminary data.</text>
</comment>
<dbReference type="STRING" id="1306861.A0A4U6X1H3"/>
<keyword evidence="3" id="KW-1185">Reference proteome</keyword>
<protein>
    <submittedName>
        <fullName evidence="2">Uncharacterized protein</fullName>
    </submittedName>
</protein>
<dbReference type="EMBL" id="PJEX01000593">
    <property type="protein sequence ID" value="TKW49211.1"/>
    <property type="molecule type" value="Genomic_DNA"/>
</dbReference>
<dbReference type="AlphaFoldDB" id="A0A4U6X1H3"/>
<dbReference type="GO" id="GO:0050660">
    <property type="term" value="F:flavin adenine dinucleotide binding"/>
    <property type="evidence" value="ECO:0007669"/>
    <property type="project" value="InterPro"/>
</dbReference>
<sequence length="346" mass="40613">MVSYFRTSDELEQQDYAFFNQQYATSTYQKDYNINPDLIVWLKHNKDVIKVVNWARANKVAVTPKEPITNNKALIYISVSTTIIDLNKYLKHNKLFVLTRYFSLFSNYIKTICLVYYNSIIRDIMKLSNPKIFYTLLSSSPSNFSIITYCIIKVYKSKSYLSTIARLNNFKGPHTNNLIFPCSFNLYVSLISIEFPIATLFKELNDASLFLQARKFNLPYVKRTYVSAVINCINLIYNLEQYLYSYASKKAFKHYMRCKLLTLDCFHNPDKESKQYAVEWQLKNDIIIVGPHSPFSKQDRRDKNVWKTYYEDEEKYNRLRRVRARADPNSTFTANPFAVTAAGGKK</sequence>
<keyword evidence="1" id="KW-1133">Transmembrane helix</keyword>
<dbReference type="SUPFAM" id="SSF56176">
    <property type="entry name" value="FAD-binding/transporter-associated domain-like"/>
    <property type="match status" value="1"/>
</dbReference>
<evidence type="ECO:0000256" key="1">
    <source>
        <dbReference type="SAM" id="Phobius"/>
    </source>
</evidence>
<organism evidence="2 3">
    <name type="scientific">Colletotrichum tanaceti</name>
    <dbReference type="NCBI Taxonomy" id="1306861"/>
    <lineage>
        <taxon>Eukaryota</taxon>
        <taxon>Fungi</taxon>
        <taxon>Dikarya</taxon>
        <taxon>Ascomycota</taxon>
        <taxon>Pezizomycotina</taxon>
        <taxon>Sordariomycetes</taxon>
        <taxon>Hypocreomycetidae</taxon>
        <taxon>Glomerellales</taxon>
        <taxon>Glomerellaceae</taxon>
        <taxon>Colletotrichum</taxon>
        <taxon>Colletotrichum destructivum species complex</taxon>
    </lineage>
</organism>
<feature type="transmembrane region" description="Helical" evidence="1">
    <location>
        <begin position="101"/>
        <end position="120"/>
    </location>
</feature>
<reference evidence="2 3" key="1">
    <citation type="journal article" date="2019" name="PLoS ONE">
        <title>Comparative genome analysis indicates high evolutionary potential of pathogenicity genes in Colletotrichum tanaceti.</title>
        <authorList>
            <person name="Lelwala R.V."/>
            <person name="Korhonen P.K."/>
            <person name="Young N.D."/>
            <person name="Scott J.B."/>
            <person name="Ades P.A."/>
            <person name="Gasser R.B."/>
            <person name="Taylor P.W.J."/>
        </authorList>
    </citation>
    <scope>NUCLEOTIDE SEQUENCE [LARGE SCALE GENOMIC DNA]</scope>
    <source>
        <strain evidence="2">BRIP57314</strain>
    </source>
</reference>
<name>A0A4U6X1H3_9PEZI</name>
<feature type="transmembrane region" description="Helical" evidence="1">
    <location>
        <begin position="132"/>
        <end position="152"/>
    </location>
</feature>
<gene>
    <name evidence="2" type="ORF">CTA1_12880</name>
</gene>
<keyword evidence="1" id="KW-0812">Transmembrane</keyword>